<feature type="transmembrane region" description="Helical" evidence="2">
    <location>
        <begin position="226"/>
        <end position="248"/>
    </location>
</feature>
<organism evidence="3">
    <name type="scientific">viral metagenome</name>
    <dbReference type="NCBI Taxonomy" id="1070528"/>
    <lineage>
        <taxon>unclassified sequences</taxon>
        <taxon>metagenomes</taxon>
        <taxon>organismal metagenomes</taxon>
    </lineage>
</organism>
<proteinExistence type="predicted"/>
<keyword evidence="2" id="KW-0812">Transmembrane</keyword>
<keyword evidence="2" id="KW-1133">Transmembrane helix</keyword>
<feature type="transmembrane region" description="Helical" evidence="2">
    <location>
        <begin position="199"/>
        <end position="220"/>
    </location>
</feature>
<evidence type="ECO:0000313" key="3">
    <source>
        <dbReference type="EMBL" id="QHT84824.1"/>
    </source>
</evidence>
<dbReference type="AlphaFoldDB" id="A0A6C0HWF0"/>
<feature type="coiled-coil region" evidence="1">
    <location>
        <begin position="121"/>
        <end position="148"/>
    </location>
</feature>
<evidence type="ECO:0008006" key="4">
    <source>
        <dbReference type="Google" id="ProtNLM"/>
    </source>
</evidence>
<protein>
    <recommendedName>
        <fullName evidence="4">Vint domain-containing protein</fullName>
    </recommendedName>
</protein>
<keyword evidence="1" id="KW-0175">Coiled coil</keyword>
<dbReference type="SUPFAM" id="SSF51294">
    <property type="entry name" value="Hedgehog/intein (Hint) domain"/>
    <property type="match status" value="2"/>
</dbReference>
<sequence length="552" mass="61951">MEMNMNNSSAKINDMYKDLTYLDNYGGSVMIFIVLMIILFLCYAYFQVMGQLIPLREDWPVKRCSPKVIPFAGLINKPDDKTIVEYTGENFNYCIQNILTSITGEAVQPLTYITAGLTSLYEELFEALQAVRNMMANIRANMASIAEEILGRVLNIMTPLQTIIIAIVDSMQKMNGILTAGVYTSLGSYYALKSLLGAIVQFVIIILIILVGLILGMWILPFTWPIAMTMTAVFVSVAIPMAIIVGFMTDVLHVQTTMSIPGVPSKPSCFDKNTQILMNDGTYKTILDIQVGEKLANENIVTAKMKLDASGSTMYNLNGVIVSGTHIIQDDDKWIKVSNYNSAIKITNYDEPFIYCLNTGSKEIHINGFVFADWDELDVTDIAYLLGITPSKSGNSLDIHKYLDGGFAGDTIIKMFDGSKKQIKDIQVGDVLKNREKVYGLVEIDGTNMDGEFLYDLGPMRLFKGGPNLNICDKTLNITSTLDLDKKYKIKLNNCSDKLYHLLTDTESFYIGNTFENDRKYGLMDLKFYHYNSNIELFLGRYRGKLLSMKYV</sequence>
<keyword evidence="2" id="KW-0472">Membrane</keyword>
<accession>A0A6C0HWF0</accession>
<evidence type="ECO:0000256" key="2">
    <source>
        <dbReference type="SAM" id="Phobius"/>
    </source>
</evidence>
<dbReference type="Gene3D" id="2.170.16.10">
    <property type="entry name" value="Hedgehog/Intein (Hint) domain"/>
    <property type="match status" value="2"/>
</dbReference>
<feature type="transmembrane region" description="Helical" evidence="2">
    <location>
        <begin position="25"/>
        <end position="46"/>
    </location>
</feature>
<dbReference type="InterPro" id="IPR036844">
    <property type="entry name" value="Hint_dom_sf"/>
</dbReference>
<evidence type="ECO:0000256" key="1">
    <source>
        <dbReference type="SAM" id="Coils"/>
    </source>
</evidence>
<reference evidence="3" key="1">
    <citation type="journal article" date="2020" name="Nature">
        <title>Giant virus diversity and host interactions through global metagenomics.</title>
        <authorList>
            <person name="Schulz F."/>
            <person name="Roux S."/>
            <person name="Paez-Espino D."/>
            <person name="Jungbluth S."/>
            <person name="Walsh D.A."/>
            <person name="Denef V.J."/>
            <person name="McMahon K.D."/>
            <person name="Konstantinidis K.T."/>
            <person name="Eloe-Fadrosh E.A."/>
            <person name="Kyrpides N.C."/>
            <person name="Woyke T."/>
        </authorList>
    </citation>
    <scope>NUCLEOTIDE SEQUENCE</scope>
    <source>
        <strain evidence="3">GVMAG-M-3300023184-178</strain>
    </source>
</reference>
<name>A0A6C0HWF0_9ZZZZ</name>
<dbReference type="EMBL" id="MN740028">
    <property type="protein sequence ID" value="QHT84824.1"/>
    <property type="molecule type" value="Genomic_DNA"/>
</dbReference>
<feature type="transmembrane region" description="Helical" evidence="2">
    <location>
        <begin position="149"/>
        <end position="168"/>
    </location>
</feature>